<protein>
    <submittedName>
        <fullName evidence="2">Amidotransferase</fullName>
    </submittedName>
</protein>
<dbReference type="InterPro" id="IPR029062">
    <property type="entry name" value="Class_I_gatase-like"/>
</dbReference>
<feature type="domain" description="DJ-1/PfpI" evidence="1">
    <location>
        <begin position="11"/>
        <end position="176"/>
    </location>
</feature>
<reference evidence="3" key="1">
    <citation type="submission" date="2016-03" db="EMBL/GenBank/DDBJ databases">
        <title>Complete genome sequence of the type strain Actinoalloteichus hymeniacidonis DSM 45092.</title>
        <authorList>
            <person name="Schaffert L."/>
            <person name="Albersmeier A."/>
            <person name="Winkler A."/>
            <person name="Kalinowski J."/>
            <person name="Zotchev S."/>
            <person name="Ruckert C."/>
        </authorList>
    </citation>
    <scope>NUCLEOTIDE SEQUENCE [LARGE SCALE GENOMIC DNA]</scope>
    <source>
        <strain evidence="3">HPA177(T) (DSM 45092(T))</strain>
    </source>
</reference>
<evidence type="ECO:0000313" key="3">
    <source>
        <dbReference type="Proteomes" id="UP000095210"/>
    </source>
</evidence>
<dbReference type="GO" id="GO:0006355">
    <property type="term" value="P:regulation of DNA-templated transcription"/>
    <property type="evidence" value="ECO:0007669"/>
    <property type="project" value="TreeGrafter"/>
</dbReference>
<dbReference type="KEGG" id="ahm:TL08_15155"/>
<name>A0AAC9MYZ4_9PSEU</name>
<dbReference type="InterPro" id="IPR052158">
    <property type="entry name" value="INH-QAR"/>
</dbReference>
<organism evidence="2 3">
    <name type="scientific">Actinoalloteichus hymeniacidonis</name>
    <dbReference type="NCBI Taxonomy" id="340345"/>
    <lineage>
        <taxon>Bacteria</taxon>
        <taxon>Bacillati</taxon>
        <taxon>Actinomycetota</taxon>
        <taxon>Actinomycetes</taxon>
        <taxon>Pseudonocardiales</taxon>
        <taxon>Pseudonocardiaceae</taxon>
        <taxon>Actinoalloteichus</taxon>
    </lineage>
</organism>
<dbReference type="Proteomes" id="UP000095210">
    <property type="component" value="Chromosome"/>
</dbReference>
<evidence type="ECO:0000313" key="2">
    <source>
        <dbReference type="EMBL" id="AOS63840.1"/>
    </source>
</evidence>
<dbReference type="EMBL" id="CP014859">
    <property type="protein sequence ID" value="AOS63840.1"/>
    <property type="molecule type" value="Genomic_DNA"/>
</dbReference>
<dbReference type="Pfam" id="PF01965">
    <property type="entry name" value="DJ-1_PfpI"/>
    <property type="match status" value="1"/>
</dbReference>
<accession>A0AAC9MYZ4</accession>
<dbReference type="InterPro" id="IPR002818">
    <property type="entry name" value="DJ-1/PfpI"/>
</dbReference>
<sequence>MVSIMTTEQRTIAFVIYPGLTPLDIVGPLQVLAGLAAFVPEYRVAVVAANTEKMPSDSGLLLAAEYTFDEVPDPFIVVVPGGMTPTLAAMTDERLLRYLRESASGAHLMTSVCTGALLLGAAGLLEGRRATTHWMFVTVLAALGATPARERWVQDGPVLTAAGVAAGIDMALHLAQQLEGEEVARRIQTMIEYDPEPPLGSIDWSTVDIPGYTPVLEQTMREALGEHPELLEKLVARLPRG</sequence>
<dbReference type="PANTHER" id="PTHR43130:SF2">
    <property type="entry name" value="DJ-1_PFPI DOMAIN-CONTAINING PROTEIN"/>
    <property type="match status" value="1"/>
</dbReference>
<dbReference type="AlphaFoldDB" id="A0AAC9MYZ4"/>
<dbReference type="CDD" id="cd03139">
    <property type="entry name" value="GATase1_PfpI_2"/>
    <property type="match status" value="1"/>
</dbReference>
<evidence type="ECO:0000259" key="1">
    <source>
        <dbReference type="Pfam" id="PF01965"/>
    </source>
</evidence>
<dbReference type="PANTHER" id="PTHR43130">
    <property type="entry name" value="ARAC-FAMILY TRANSCRIPTIONAL REGULATOR"/>
    <property type="match status" value="1"/>
</dbReference>
<dbReference type="Gene3D" id="3.40.50.880">
    <property type="match status" value="1"/>
</dbReference>
<proteinExistence type="predicted"/>
<gene>
    <name evidence="2" type="ORF">TL08_15155</name>
</gene>
<keyword evidence="3" id="KW-1185">Reference proteome</keyword>
<dbReference type="SUPFAM" id="SSF52317">
    <property type="entry name" value="Class I glutamine amidotransferase-like"/>
    <property type="match status" value="1"/>
</dbReference>